<gene>
    <name evidence="2" type="ORF">SAMN05421676_11086</name>
</gene>
<proteinExistence type="predicted"/>
<dbReference type="PROSITE" id="PS51257">
    <property type="entry name" value="PROKAR_LIPOPROTEIN"/>
    <property type="match status" value="1"/>
</dbReference>
<dbReference type="AlphaFoldDB" id="A0A1I0I2Q4"/>
<keyword evidence="3" id="KW-1185">Reference proteome</keyword>
<feature type="signal peptide" evidence="1">
    <location>
        <begin position="1"/>
        <end position="20"/>
    </location>
</feature>
<feature type="chain" id="PRO_5039032102" evidence="1">
    <location>
        <begin position="21"/>
        <end position="116"/>
    </location>
</feature>
<dbReference type="RefSeq" id="WP_093136723.1">
    <property type="nucleotide sequence ID" value="NZ_FOHJ01000010.1"/>
</dbReference>
<sequence>MKISKSLLALALLLSLLLFGCSNDTNDTKQSNTENEQIYEGLVASEKTLPTNFHEIAFERETTPLFQYLVRKEVNQSEFEQTWNLYGFENKIPNVNFTEKDVFSLEFMSLEVVPTQ</sequence>
<protein>
    <submittedName>
        <fullName evidence="2">Uncharacterized protein</fullName>
    </submittedName>
</protein>
<evidence type="ECO:0000313" key="3">
    <source>
        <dbReference type="Proteomes" id="UP000199095"/>
    </source>
</evidence>
<keyword evidence="1" id="KW-0732">Signal</keyword>
<name>A0A1I0I2Q4_9BACI</name>
<reference evidence="3" key="1">
    <citation type="submission" date="2016-10" db="EMBL/GenBank/DDBJ databases">
        <authorList>
            <person name="Varghese N."/>
            <person name="Submissions S."/>
        </authorList>
    </citation>
    <scope>NUCLEOTIDE SEQUENCE [LARGE SCALE GENOMIC DNA]</scope>
    <source>
        <strain evidence="3">CGMCC 1.3566</strain>
    </source>
</reference>
<dbReference type="OrthoDB" id="2990781at2"/>
<accession>A0A1I0I2Q4</accession>
<organism evidence="2 3">
    <name type="scientific">Salinibacillus kushneri</name>
    <dbReference type="NCBI Taxonomy" id="237682"/>
    <lineage>
        <taxon>Bacteria</taxon>
        <taxon>Bacillati</taxon>
        <taxon>Bacillota</taxon>
        <taxon>Bacilli</taxon>
        <taxon>Bacillales</taxon>
        <taxon>Bacillaceae</taxon>
        <taxon>Salinibacillus</taxon>
    </lineage>
</organism>
<dbReference type="Proteomes" id="UP000199095">
    <property type="component" value="Unassembled WGS sequence"/>
</dbReference>
<evidence type="ECO:0000313" key="2">
    <source>
        <dbReference type="EMBL" id="SET90017.1"/>
    </source>
</evidence>
<evidence type="ECO:0000256" key="1">
    <source>
        <dbReference type="SAM" id="SignalP"/>
    </source>
</evidence>
<dbReference type="EMBL" id="FOHJ01000010">
    <property type="protein sequence ID" value="SET90017.1"/>
    <property type="molecule type" value="Genomic_DNA"/>
</dbReference>